<proteinExistence type="predicted"/>
<dbReference type="InterPro" id="IPR007487">
    <property type="entry name" value="ABC_transpt-TYRBP-like"/>
</dbReference>
<organism evidence="1 2">
    <name type="scientific">marine gamma proteobacterium HTCC2143</name>
    <dbReference type="NCBI Taxonomy" id="247633"/>
    <lineage>
        <taxon>Bacteria</taxon>
        <taxon>Pseudomonadati</taxon>
        <taxon>Pseudomonadota</taxon>
        <taxon>Gammaproteobacteria</taxon>
        <taxon>Cellvibrionales</taxon>
        <taxon>Spongiibacteraceae</taxon>
        <taxon>BD1-7 clade</taxon>
    </lineage>
</organism>
<evidence type="ECO:0000313" key="1">
    <source>
        <dbReference type="EMBL" id="EAW31006.1"/>
    </source>
</evidence>
<gene>
    <name evidence="1" type="ORF">GP2143_10427</name>
</gene>
<reference evidence="1 2" key="1">
    <citation type="journal article" date="2010" name="J. Bacteriol.">
        <title>Genome sequence of the oligotrophic marine Gammaproteobacterium HTCC2143, isolated from the Oregon Coast.</title>
        <authorList>
            <person name="Oh H.M."/>
            <person name="Kang I."/>
            <person name="Ferriera S."/>
            <person name="Giovannoni S.J."/>
            <person name="Cho J.C."/>
        </authorList>
    </citation>
    <scope>NUCLEOTIDE SEQUENCE [LARGE SCALE GENOMIC DNA]</scope>
    <source>
        <strain evidence="1 2">HTCC2143</strain>
    </source>
</reference>
<dbReference type="EMBL" id="AAVT01000005">
    <property type="protein sequence ID" value="EAW31006.1"/>
    <property type="molecule type" value="Genomic_DNA"/>
</dbReference>
<name>A0YDX2_9GAMM</name>
<dbReference type="Gene3D" id="3.40.50.2300">
    <property type="match status" value="1"/>
</dbReference>
<accession>A0YDX2</accession>
<dbReference type="Proteomes" id="UP000004931">
    <property type="component" value="Unassembled WGS sequence"/>
</dbReference>
<sequence>MIGRIKHRFYYFLALGVFSFLLSFLVYAEPLPVTFVVVKDQGVYNKIIVVADRLLQRDGVAVKTKVVEIDSSSDTPDEVEGRLVTIGTQAAAYAYERYSDKTMINALLTRSGFTQLAKQSFGSIDSARRHGIVPLLLDQPLSRFFTLGAILVPSAKTVGILVGPANKHRLESIRNQAATSGFDIQIAVLDPDNNPMQVIEPVIAACDFFVVLPDRRQINQLAAKWVLPLSSRYRKPVIAYSRKYAEAGALASIFSSPEDVALSIVNGLNREAAVTDSRVVPFSISLNSSVARSLGIEIKEAEFYSSAIRRGEPLL</sequence>
<dbReference type="eggNOG" id="COG2984">
    <property type="taxonomic scope" value="Bacteria"/>
</dbReference>
<comment type="caution">
    <text evidence="1">The sequence shown here is derived from an EMBL/GenBank/DDBJ whole genome shotgun (WGS) entry which is preliminary data.</text>
</comment>
<protein>
    <recommendedName>
        <fullName evidence="3">ABC transporter substrate-binding protein</fullName>
    </recommendedName>
</protein>
<dbReference type="OrthoDB" id="9178917at2"/>
<keyword evidence="2" id="KW-1185">Reference proteome</keyword>
<evidence type="ECO:0000313" key="2">
    <source>
        <dbReference type="Proteomes" id="UP000004931"/>
    </source>
</evidence>
<dbReference type="STRING" id="247633.GP2143_10427"/>
<dbReference type="PANTHER" id="PTHR35271">
    <property type="entry name" value="ABC TRANSPORTER, SUBSTRATE-BINDING LIPOPROTEIN-RELATED"/>
    <property type="match status" value="1"/>
</dbReference>
<dbReference type="PANTHER" id="PTHR35271:SF1">
    <property type="entry name" value="ABC TRANSPORTER, SUBSTRATE-BINDING LIPOPROTEIN"/>
    <property type="match status" value="1"/>
</dbReference>
<dbReference type="AlphaFoldDB" id="A0YDX2"/>
<evidence type="ECO:0008006" key="3">
    <source>
        <dbReference type="Google" id="ProtNLM"/>
    </source>
</evidence>